<dbReference type="Pfam" id="PF00022">
    <property type="entry name" value="Actin"/>
    <property type="match status" value="1"/>
</dbReference>
<dbReference type="SMART" id="SM00268">
    <property type="entry name" value="ACTIN"/>
    <property type="match status" value="1"/>
</dbReference>
<evidence type="ECO:0000313" key="4">
    <source>
        <dbReference type="Proteomes" id="UP001610432"/>
    </source>
</evidence>
<reference evidence="3 4" key="1">
    <citation type="submission" date="2024-07" db="EMBL/GenBank/DDBJ databases">
        <title>Section-level genome sequencing and comparative genomics of Aspergillus sections Usti and Cavernicolus.</title>
        <authorList>
            <consortium name="Lawrence Berkeley National Laboratory"/>
            <person name="Nybo J.L."/>
            <person name="Vesth T.C."/>
            <person name="Theobald S."/>
            <person name="Frisvad J.C."/>
            <person name="Larsen T.O."/>
            <person name="Kjaerboelling I."/>
            <person name="Rothschild-Mancinelli K."/>
            <person name="Lyhne E.K."/>
            <person name="Kogle M.E."/>
            <person name="Barry K."/>
            <person name="Clum A."/>
            <person name="Na H."/>
            <person name="Ledsgaard L."/>
            <person name="Lin J."/>
            <person name="Lipzen A."/>
            <person name="Kuo A."/>
            <person name="Riley R."/>
            <person name="Mondo S."/>
            <person name="Labutti K."/>
            <person name="Haridas S."/>
            <person name="Pangalinan J."/>
            <person name="Salamov A.A."/>
            <person name="Simmons B.A."/>
            <person name="Magnuson J.K."/>
            <person name="Chen J."/>
            <person name="Drula E."/>
            <person name="Henrissat B."/>
            <person name="Wiebenga A."/>
            <person name="Lubbers R.J."/>
            <person name="Gomes A.C."/>
            <person name="Macurrencykelacurrency M.R."/>
            <person name="Stajich J."/>
            <person name="Grigoriev I.V."/>
            <person name="Mortensen U.H."/>
            <person name="De Vries R.P."/>
            <person name="Baker S.E."/>
            <person name="Andersen M.R."/>
        </authorList>
    </citation>
    <scope>NUCLEOTIDE SEQUENCE [LARGE SCALE GENOMIC DNA]</scope>
    <source>
        <strain evidence="3 4">CBS 449.75</strain>
    </source>
</reference>
<evidence type="ECO:0000313" key="3">
    <source>
        <dbReference type="EMBL" id="KAL2859859.1"/>
    </source>
</evidence>
<feature type="compositionally biased region" description="Basic and acidic residues" evidence="2">
    <location>
        <begin position="506"/>
        <end position="522"/>
    </location>
</feature>
<dbReference type="InterPro" id="IPR043129">
    <property type="entry name" value="ATPase_NBD"/>
</dbReference>
<evidence type="ECO:0000256" key="1">
    <source>
        <dbReference type="RuleBase" id="RU000487"/>
    </source>
</evidence>
<evidence type="ECO:0000256" key="2">
    <source>
        <dbReference type="SAM" id="MobiDB-lite"/>
    </source>
</evidence>
<feature type="region of interest" description="Disordered" evidence="2">
    <location>
        <begin position="398"/>
        <end position="446"/>
    </location>
</feature>
<dbReference type="PANTHER" id="PTHR11937">
    <property type="entry name" value="ACTIN"/>
    <property type="match status" value="1"/>
</dbReference>
<feature type="compositionally biased region" description="Low complexity" evidence="2">
    <location>
        <begin position="22"/>
        <end position="33"/>
    </location>
</feature>
<dbReference type="Gene3D" id="3.90.640.10">
    <property type="entry name" value="Actin, Chain A, domain 4"/>
    <property type="match status" value="1"/>
</dbReference>
<dbReference type="EMBL" id="JBFXLQ010000099">
    <property type="protein sequence ID" value="KAL2859859.1"/>
    <property type="molecule type" value="Genomic_DNA"/>
</dbReference>
<organism evidence="3 4">
    <name type="scientific">Aspergillus lucknowensis</name>
    <dbReference type="NCBI Taxonomy" id="176173"/>
    <lineage>
        <taxon>Eukaryota</taxon>
        <taxon>Fungi</taxon>
        <taxon>Dikarya</taxon>
        <taxon>Ascomycota</taxon>
        <taxon>Pezizomycotina</taxon>
        <taxon>Eurotiomycetes</taxon>
        <taxon>Eurotiomycetidae</taxon>
        <taxon>Eurotiales</taxon>
        <taxon>Aspergillaceae</taxon>
        <taxon>Aspergillus</taxon>
        <taxon>Aspergillus subgen. Nidulantes</taxon>
    </lineage>
</organism>
<dbReference type="SUPFAM" id="SSF53067">
    <property type="entry name" value="Actin-like ATPase domain"/>
    <property type="match status" value="2"/>
</dbReference>
<sequence>MSQRHSQSARSPPRTPQHQLRSNNNSFASNSSGSTYRVEEDAVIFELGARWLRAGFEGESEPKCIVGFGPEESRRAGDYRGYLKGTAAAEDIPIRPAKPEDWAKPYELWKMDLRDIDLGLVEDKIERAVRETYNKYLLADAGVARLVLVLPSVIPHPLLSSVLTTLFNRWRFPSITLLTSATMATTAAGLRSALVVDIGWAETVVTGVYEYREVATKRTTRAMKSLIQETGRLITRISTGEPQPDDAILVDFEYCEEVASRFLWCKPSRHLDEAMAGVAGRTVSIPSPSDPGSSYLDIPFSNLTEPVEKVLFAESIAESELDDEEKPISGVVYNTLLNLPPDVRGICMSRIVFIGGGSKIAGVRRRVLNEVAYLVEQYGWSPVRGKVIDRQIQKLRNLRLSRQHPPTPSETQEQTASGSASETGYETADEPETEIDPIEQKLQRGREKDVVRPVQGILREIETLGAWAGASLLTSLKVRGHVEIEREKYLQHGLAGASREWDHNHRDVKDSNLHSQLPDRRSGLRSGGDRSSWTLAGWG</sequence>
<comment type="caution">
    <text evidence="3">The sequence shown here is derived from an EMBL/GenBank/DDBJ whole genome shotgun (WGS) entry which is preliminary data.</text>
</comment>
<gene>
    <name evidence="3" type="ORF">BJX67DRAFT_338854</name>
</gene>
<keyword evidence="4" id="KW-1185">Reference proteome</keyword>
<feature type="region of interest" description="Disordered" evidence="2">
    <location>
        <begin position="1"/>
        <end position="33"/>
    </location>
</feature>
<feature type="region of interest" description="Disordered" evidence="2">
    <location>
        <begin position="506"/>
        <end position="539"/>
    </location>
</feature>
<dbReference type="Proteomes" id="UP001610432">
    <property type="component" value="Unassembled WGS sequence"/>
</dbReference>
<protein>
    <recommendedName>
        <fullName evidence="5">Actin-related protein RO7</fullName>
    </recommendedName>
</protein>
<evidence type="ECO:0008006" key="5">
    <source>
        <dbReference type="Google" id="ProtNLM"/>
    </source>
</evidence>
<dbReference type="RefSeq" id="XP_070880415.1">
    <property type="nucleotide sequence ID" value="XM_071027619.1"/>
</dbReference>
<feature type="compositionally biased region" description="Polar residues" evidence="2">
    <location>
        <begin position="409"/>
        <end position="424"/>
    </location>
</feature>
<proteinExistence type="inferred from homology"/>
<accession>A0ABR4L6R8</accession>
<name>A0ABR4L6R8_9EURO</name>
<feature type="compositionally biased region" description="Acidic residues" evidence="2">
    <location>
        <begin position="427"/>
        <end position="437"/>
    </location>
</feature>
<dbReference type="Gene3D" id="3.30.420.40">
    <property type="match status" value="2"/>
</dbReference>
<dbReference type="InterPro" id="IPR004000">
    <property type="entry name" value="Actin"/>
</dbReference>
<comment type="similarity">
    <text evidence="1">Belongs to the actin family.</text>
</comment>
<feature type="compositionally biased region" description="Polar residues" evidence="2">
    <location>
        <begin position="1"/>
        <end position="21"/>
    </location>
</feature>
<dbReference type="GeneID" id="98142691"/>